<dbReference type="FunFam" id="2.60.40.10:FF:000034">
    <property type="entry name" value="Titin isoform A"/>
    <property type="match status" value="1"/>
</dbReference>
<dbReference type="STRING" id="80966.ENSAPOP00000029106"/>
<keyword evidence="2" id="KW-0393">Immunoglobulin domain</keyword>
<dbReference type="InterPro" id="IPR036116">
    <property type="entry name" value="FN3_sf"/>
</dbReference>
<evidence type="ECO:0000256" key="1">
    <source>
        <dbReference type="ARBA" id="ARBA00022737"/>
    </source>
</evidence>
<keyword evidence="1" id="KW-0677">Repeat</keyword>
<dbReference type="PANTHER" id="PTHR13817:SF151">
    <property type="entry name" value="TITIN"/>
    <property type="match status" value="1"/>
</dbReference>
<dbReference type="Ensembl" id="ENSAPOT00000031888.1">
    <property type="protein sequence ID" value="ENSAPOP00000029106.1"/>
    <property type="gene ID" value="ENSAPOG00000014765.1"/>
</dbReference>
<dbReference type="AlphaFoldDB" id="A0A3Q1GEQ1"/>
<keyword evidence="5" id="KW-1185">Reference proteome</keyword>
<dbReference type="CDD" id="cd00063">
    <property type="entry name" value="FN3"/>
    <property type="match status" value="1"/>
</dbReference>
<evidence type="ECO:0000256" key="2">
    <source>
        <dbReference type="ARBA" id="ARBA00023319"/>
    </source>
</evidence>
<feature type="domain" description="Fibronectin type-III" evidence="3">
    <location>
        <begin position="46"/>
        <end position="141"/>
    </location>
</feature>
<evidence type="ECO:0000313" key="5">
    <source>
        <dbReference type="Proteomes" id="UP000257200"/>
    </source>
</evidence>
<reference evidence="4" key="1">
    <citation type="submission" date="2025-08" db="UniProtKB">
        <authorList>
            <consortium name="Ensembl"/>
        </authorList>
    </citation>
    <scope>IDENTIFICATION</scope>
</reference>
<dbReference type="PRINTS" id="PR00014">
    <property type="entry name" value="FNTYPEIII"/>
</dbReference>
<dbReference type="InParanoid" id="A0A3Q1GEQ1"/>
<dbReference type="SUPFAM" id="SSF49265">
    <property type="entry name" value="Fibronectin type III"/>
    <property type="match status" value="1"/>
</dbReference>
<accession>A0A3Q1GEQ1</accession>
<dbReference type="InterPro" id="IPR003961">
    <property type="entry name" value="FN3_dom"/>
</dbReference>
<dbReference type="Pfam" id="PF00041">
    <property type="entry name" value="fn3"/>
    <property type="match status" value="1"/>
</dbReference>
<evidence type="ECO:0000259" key="3">
    <source>
        <dbReference type="PROSITE" id="PS50853"/>
    </source>
</evidence>
<dbReference type="SMART" id="SM00060">
    <property type="entry name" value="FN3"/>
    <property type="match status" value="1"/>
</dbReference>
<dbReference type="PANTHER" id="PTHR13817">
    <property type="entry name" value="TITIN"/>
    <property type="match status" value="1"/>
</dbReference>
<dbReference type="PROSITE" id="PS50853">
    <property type="entry name" value="FN3"/>
    <property type="match status" value="1"/>
</dbReference>
<dbReference type="Gene3D" id="2.60.40.10">
    <property type="entry name" value="Immunoglobulins"/>
    <property type="match status" value="1"/>
</dbReference>
<dbReference type="GO" id="GO:0031430">
    <property type="term" value="C:M band"/>
    <property type="evidence" value="ECO:0007669"/>
    <property type="project" value="TreeGrafter"/>
</dbReference>
<sequence length="174" mass="19423">MVAVVTWLIMLKRNQRKLRTENKMGPGPAVQSEAIVAGTQFSVPDAPEAPEVTKISKEEMTVQWSEPEKDGGKPITGYLLEKREEHAVRWSPVNKDPIPSTRFTVTGLLPLHDYQYRVKAVNEIGIGSPSKASRAITAKDAVGMLQQYLQLSLFSHHGYQLKLYQDTECCQLAS</sequence>
<dbReference type="GeneTree" id="ENSGT01110000267173"/>
<name>A0A3Q1GEQ1_9TELE</name>
<dbReference type="InterPro" id="IPR013783">
    <property type="entry name" value="Ig-like_fold"/>
</dbReference>
<evidence type="ECO:0000313" key="4">
    <source>
        <dbReference type="Ensembl" id="ENSAPOP00000029106.1"/>
    </source>
</evidence>
<dbReference type="InterPro" id="IPR050964">
    <property type="entry name" value="Striated_Muscle_Regulatory"/>
</dbReference>
<dbReference type="Proteomes" id="UP000257200">
    <property type="component" value="Unplaced"/>
</dbReference>
<reference evidence="4" key="2">
    <citation type="submission" date="2025-09" db="UniProtKB">
        <authorList>
            <consortium name="Ensembl"/>
        </authorList>
    </citation>
    <scope>IDENTIFICATION</scope>
</reference>
<dbReference type="GO" id="GO:0045214">
    <property type="term" value="P:sarcomere organization"/>
    <property type="evidence" value="ECO:0007669"/>
    <property type="project" value="TreeGrafter"/>
</dbReference>
<protein>
    <recommendedName>
        <fullName evidence="3">Fibronectin type-III domain-containing protein</fullName>
    </recommendedName>
</protein>
<organism evidence="4 5">
    <name type="scientific">Acanthochromis polyacanthus</name>
    <name type="common">spiny chromis</name>
    <dbReference type="NCBI Taxonomy" id="80966"/>
    <lineage>
        <taxon>Eukaryota</taxon>
        <taxon>Metazoa</taxon>
        <taxon>Chordata</taxon>
        <taxon>Craniata</taxon>
        <taxon>Vertebrata</taxon>
        <taxon>Euteleostomi</taxon>
        <taxon>Actinopterygii</taxon>
        <taxon>Neopterygii</taxon>
        <taxon>Teleostei</taxon>
        <taxon>Neoteleostei</taxon>
        <taxon>Acanthomorphata</taxon>
        <taxon>Ovalentaria</taxon>
        <taxon>Pomacentridae</taxon>
        <taxon>Acanthochromis</taxon>
    </lineage>
</organism>
<proteinExistence type="predicted"/>